<evidence type="ECO:0000256" key="3">
    <source>
        <dbReference type="ARBA" id="ARBA00022989"/>
    </source>
</evidence>
<name>A0A9W7F2S2_9STRA</name>
<dbReference type="PANTHER" id="PTHR22950">
    <property type="entry name" value="AMINO ACID TRANSPORTER"/>
    <property type="match status" value="1"/>
</dbReference>
<dbReference type="InterPro" id="IPR013057">
    <property type="entry name" value="AA_transpt_TM"/>
</dbReference>
<evidence type="ECO:0000256" key="6">
    <source>
        <dbReference type="SAM" id="SignalP"/>
    </source>
</evidence>
<feature type="transmembrane region" description="Helical" evidence="5">
    <location>
        <begin position="125"/>
        <end position="145"/>
    </location>
</feature>
<dbReference type="Pfam" id="PF01490">
    <property type="entry name" value="Aa_trans"/>
    <property type="match status" value="1"/>
</dbReference>
<evidence type="ECO:0000256" key="1">
    <source>
        <dbReference type="ARBA" id="ARBA00004141"/>
    </source>
</evidence>
<dbReference type="AlphaFoldDB" id="A0A9W7F2S2"/>
<dbReference type="Proteomes" id="UP001165085">
    <property type="component" value="Unassembled WGS sequence"/>
</dbReference>
<dbReference type="PANTHER" id="PTHR22950:SF652">
    <property type="entry name" value="TRANSMEMBRANE AMINO ACID TRANSPORTER FAMILY PROTEIN"/>
    <property type="match status" value="1"/>
</dbReference>
<comment type="caution">
    <text evidence="8">The sequence shown here is derived from an EMBL/GenBank/DDBJ whole genome shotgun (WGS) entry which is preliminary data.</text>
</comment>
<dbReference type="EMBL" id="BRXY01000545">
    <property type="protein sequence ID" value="GMH99392.1"/>
    <property type="molecule type" value="Genomic_DNA"/>
</dbReference>
<sequence>MRLSLLAALLAVGAHAAQSSSPLAPVPAFSKKAAAVPRGGEDFGPATAEVAPSVFNLVNNVAGAGLLTLAAGMAKGTGWVPSILTCMCLGAASGHTFNLIGESCRLTNEGSFKGVWTKTLGDNTYVIDLIVAMMCTGASIIYSGILGDVSKELLSAVGIETDRSKNILMITVGVLFPLSLIKNLSALAFTSILGFASIVYTVLFIIFRSMDGTYGPLGKFIVDDVIKKPDFSKSSLLNFDFTTLVLMSNLGLAYIAHYNAPTYYRELRDKTQFKKMVAISFSILTVLYAAVMAAGYGTFGDICEGNILLNYHPSDFLSTLGRVATGISILFGFPLAFCGVTSGMMGVAERFDVGIVLKNRTALIAALLAFVTYIAIAVPDISLIVGVVGAAMGSLIVYILPPLIYTKAVYVSHGKDSVEYKKSLKNIALVPFGVLFAILGVGMTVKESMK</sequence>
<evidence type="ECO:0000259" key="7">
    <source>
        <dbReference type="Pfam" id="PF01490"/>
    </source>
</evidence>
<feature type="signal peptide" evidence="6">
    <location>
        <begin position="1"/>
        <end position="16"/>
    </location>
</feature>
<organism evidence="8 9">
    <name type="scientific">Triparma strigata</name>
    <dbReference type="NCBI Taxonomy" id="1606541"/>
    <lineage>
        <taxon>Eukaryota</taxon>
        <taxon>Sar</taxon>
        <taxon>Stramenopiles</taxon>
        <taxon>Ochrophyta</taxon>
        <taxon>Bolidophyceae</taxon>
        <taxon>Parmales</taxon>
        <taxon>Triparmaceae</taxon>
        <taxon>Triparma</taxon>
    </lineage>
</organism>
<feature type="transmembrane region" description="Helical" evidence="5">
    <location>
        <begin position="277"/>
        <end position="299"/>
    </location>
</feature>
<evidence type="ECO:0000256" key="4">
    <source>
        <dbReference type="ARBA" id="ARBA00023136"/>
    </source>
</evidence>
<evidence type="ECO:0000256" key="5">
    <source>
        <dbReference type="SAM" id="Phobius"/>
    </source>
</evidence>
<reference evidence="9" key="1">
    <citation type="journal article" date="2023" name="Commun. Biol.">
        <title>Genome analysis of Parmales, the sister group of diatoms, reveals the evolutionary specialization of diatoms from phago-mixotrophs to photoautotrophs.</title>
        <authorList>
            <person name="Ban H."/>
            <person name="Sato S."/>
            <person name="Yoshikawa S."/>
            <person name="Yamada K."/>
            <person name="Nakamura Y."/>
            <person name="Ichinomiya M."/>
            <person name="Sato N."/>
            <person name="Blanc-Mathieu R."/>
            <person name="Endo H."/>
            <person name="Kuwata A."/>
            <person name="Ogata H."/>
        </authorList>
    </citation>
    <scope>NUCLEOTIDE SEQUENCE [LARGE SCALE GENOMIC DNA]</scope>
    <source>
        <strain evidence="9">NIES 3701</strain>
    </source>
</reference>
<feature type="transmembrane region" description="Helical" evidence="5">
    <location>
        <begin position="426"/>
        <end position="445"/>
    </location>
</feature>
<keyword evidence="4 5" id="KW-0472">Membrane</keyword>
<feature type="transmembrane region" description="Helical" evidence="5">
    <location>
        <begin position="384"/>
        <end position="405"/>
    </location>
</feature>
<protein>
    <recommendedName>
        <fullName evidence="7">Amino acid transporter transmembrane domain-containing protein</fullName>
    </recommendedName>
</protein>
<dbReference type="GO" id="GO:0015179">
    <property type="term" value="F:L-amino acid transmembrane transporter activity"/>
    <property type="evidence" value="ECO:0007669"/>
    <property type="project" value="TreeGrafter"/>
</dbReference>
<feature type="transmembrane region" description="Helical" evidence="5">
    <location>
        <begin position="361"/>
        <end position="378"/>
    </location>
</feature>
<feature type="transmembrane region" description="Helical" evidence="5">
    <location>
        <begin position="319"/>
        <end position="340"/>
    </location>
</feature>
<evidence type="ECO:0000313" key="8">
    <source>
        <dbReference type="EMBL" id="GMH99392.1"/>
    </source>
</evidence>
<feature type="domain" description="Amino acid transporter transmembrane" evidence="7">
    <location>
        <begin position="50"/>
        <end position="444"/>
    </location>
</feature>
<dbReference type="OrthoDB" id="28208at2759"/>
<feature type="transmembrane region" description="Helical" evidence="5">
    <location>
        <begin position="236"/>
        <end position="256"/>
    </location>
</feature>
<keyword evidence="3 5" id="KW-1133">Transmembrane helix</keyword>
<dbReference type="GO" id="GO:0016020">
    <property type="term" value="C:membrane"/>
    <property type="evidence" value="ECO:0007669"/>
    <property type="project" value="UniProtKB-SubCell"/>
</dbReference>
<accession>A0A9W7F2S2</accession>
<evidence type="ECO:0000313" key="9">
    <source>
        <dbReference type="Proteomes" id="UP001165085"/>
    </source>
</evidence>
<keyword evidence="6" id="KW-0732">Signal</keyword>
<keyword evidence="2 5" id="KW-0812">Transmembrane</keyword>
<feature type="chain" id="PRO_5040846196" description="Amino acid transporter transmembrane domain-containing protein" evidence="6">
    <location>
        <begin position="17"/>
        <end position="450"/>
    </location>
</feature>
<proteinExistence type="predicted"/>
<feature type="transmembrane region" description="Helical" evidence="5">
    <location>
        <begin position="186"/>
        <end position="207"/>
    </location>
</feature>
<keyword evidence="9" id="KW-1185">Reference proteome</keyword>
<comment type="subcellular location">
    <subcellularLocation>
        <location evidence="1">Membrane</location>
        <topology evidence="1">Multi-pass membrane protein</topology>
    </subcellularLocation>
</comment>
<gene>
    <name evidence="8" type="ORF">TrST_g8952</name>
</gene>
<evidence type="ECO:0000256" key="2">
    <source>
        <dbReference type="ARBA" id="ARBA00022692"/>
    </source>
</evidence>